<protein>
    <submittedName>
        <fullName evidence="2">ParB/RepB/Spo0J family partition protein</fullName>
    </submittedName>
</protein>
<reference evidence="2" key="1">
    <citation type="submission" date="2022-10" db="EMBL/GenBank/DDBJ databases">
        <title>The complete genomes of actinobacterial strains from the NBC collection.</title>
        <authorList>
            <person name="Joergensen T.S."/>
            <person name="Alvarez Arevalo M."/>
            <person name="Sterndorff E.B."/>
            <person name="Faurdal D."/>
            <person name="Vuksanovic O."/>
            <person name="Mourched A.-S."/>
            <person name="Charusanti P."/>
            <person name="Shaw S."/>
            <person name="Blin K."/>
            <person name="Weber T."/>
        </authorList>
    </citation>
    <scope>NUCLEOTIDE SEQUENCE</scope>
    <source>
        <strain evidence="2">NBC_00189</strain>
    </source>
</reference>
<evidence type="ECO:0000313" key="3">
    <source>
        <dbReference type="Proteomes" id="UP001432166"/>
    </source>
</evidence>
<accession>A0ABZ1JPA8</accession>
<sequence>MTAWSTLAGLHRSQPCKDYDAVLDNLAVLYRSTAQLRCWKSEAVPVGEIDRVQIMDDLDDHDETQRVKALRSALRRNDPLPPLVLVHGLTSDRGNFFLLDGCHRFNAAHEEGTEKLRAWVAHIDCCGGPSPDMDDTKLAAG</sequence>
<dbReference type="InterPro" id="IPR003115">
    <property type="entry name" value="ParB_N"/>
</dbReference>
<dbReference type="SMART" id="SM00470">
    <property type="entry name" value="ParB"/>
    <property type="match status" value="1"/>
</dbReference>
<dbReference type="EMBL" id="CP108133">
    <property type="protein sequence ID" value="WTP52042.1"/>
    <property type="molecule type" value="Genomic_DNA"/>
</dbReference>
<name>A0ABZ1JPA8_9ACTN</name>
<dbReference type="RefSeq" id="WP_328938641.1">
    <property type="nucleotide sequence ID" value="NZ_CP108133.1"/>
</dbReference>
<evidence type="ECO:0000259" key="1">
    <source>
        <dbReference type="SMART" id="SM00470"/>
    </source>
</evidence>
<proteinExistence type="predicted"/>
<dbReference type="SUPFAM" id="SSF110849">
    <property type="entry name" value="ParB/Sulfiredoxin"/>
    <property type="match status" value="1"/>
</dbReference>
<gene>
    <name evidence="2" type="ORF">OG288_29305</name>
</gene>
<dbReference type="Pfam" id="PF02195">
    <property type="entry name" value="ParB_N"/>
    <property type="match status" value="1"/>
</dbReference>
<dbReference type="Proteomes" id="UP001432166">
    <property type="component" value="Chromosome"/>
</dbReference>
<keyword evidence="3" id="KW-1185">Reference proteome</keyword>
<feature type="domain" description="ParB-like N-terminal" evidence="1">
    <location>
        <begin position="42"/>
        <end position="141"/>
    </location>
</feature>
<dbReference type="Gene3D" id="3.90.1530.10">
    <property type="entry name" value="Conserved hypothetical protein from pyrococcus furiosus pfu- 392566-001, ParB domain"/>
    <property type="match status" value="1"/>
</dbReference>
<dbReference type="InterPro" id="IPR036086">
    <property type="entry name" value="ParB/Sulfiredoxin_sf"/>
</dbReference>
<evidence type="ECO:0000313" key="2">
    <source>
        <dbReference type="EMBL" id="WTP52042.1"/>
    </source>
</evidence>
<organism evidence="2 3">
    <name type="scientific">Streptomyces tauricus</name>
    <dbReference type="NCBI Taxonomy" id="68274"/>
    <lineage>
        <taxon>Bacteria</taxon>
        <taxon>Bacillati</taxon>
        <taxon>Actinomycetota</taxon>
        <taxon>Actinomycetes</taxon>
        <taxon>Kitasatosporales</taxon>
        <taxon>Streptomycetaceae</taxon>
        <taxon>Streptomyces</taxon>
        <taxon>Streptomyces aurantiacus group</taxon>
    </lineage>
</organism>